<dbReference type="RefSeq" id="WP_229805461.1">
    <property type="nucleotide sequence ID" value="NZ_BMXR01000013.1"/>
</dbReference>
<dbReference type="EMBL" id="BMXR01000013">
    <property type="protein sequence ID" value="GGX69904.1"/>
    <property type="molecule type" value="Genomic_DNA"/>
</dbReference>
<comment type="similarity">
    <text evidence="2">Belongs to the nucleoside triphosphate pyrophosphohydrolase family.</text>
</comment>
<dbReference type="Gene3D" id="1.10.287.1080">
    <property type="entry name" value="MazG-like"/>
    <property type="match status" value="2"/>
</dbReference>
<dbReference type="InterPro" id="IPR048015">
    <property type="entry name" value="NTP-PPase_MazG-like_N"/>
</dbReference>
<dbReference type="InterPro" id="IPR004518">
    <property type="entry name" value="MazG-like_dom"/>
</dbReference>
<dbReference type="GO" id="GO:0046081">
    <property type="term" value="P:dUTP catabolic process"/>
    <property type="evidence" value="ECO:0007669"/>
    <property type="project" value="TreeGrafter"/>
</dbReference>
<evidence type="ECO:0000256" key="1">
    <source>
        <dbReference type="ARBA" id="ARBA00052141"/>
    </source>
</evidence>
<sequence length="273" mass="31724">MSERRYGFDDLKTLMQRLRDPETGCPWDIKQSYDSIVPHTLEEVYEVIDTIERGDYEHLREELGDLVFQVVFYAQIAHEEARFDLDDVVHDLVAKLLYRHPHVFPDGTLDSRVDPERRPETDAVNRQWDQLKDREKADKDKASHLLDDVPKTLPGLLRAGKLQKRAARVGFDWPDTDGIFEKIEEELGELREAVESADADHIEEELGDLLFVMANLSRRLKVDPEQALRGAARKFERRFGLVEGRVNEAGGDWERFSLDELDAFWNEAKQRGH</sequence>
<dbReference type="CDD" id="cd11529">
    <property type="entry name" value="NTP-PPase_MazG_Cterm"/>
    <property type="match status" value="1"/>
</dbReference>
<name>A0A918KNI3_9GAMM</name>
<feature type="domain" description="NTP pyrophosphohydrolase MazG-like" evidence="5">
    <location>
        <begin position="181"/>
        <end position="238"/>
    </location>
</feature>
<dbReference type="GO" id="GO:0046076">
    <property type="term" value="P:dTTP catabolic process"/>
    <property type="evidence" value="ECO:0007669"/>
    <property type="project" value="TreeGrafter"/>
</dbReference>
<dbReference type="EC" id="3.6.1.8" evidence="3"/>
<dbReference type="SUPFAM" id="SSF101386">
    <property type="entry name" value="all-alpha NTP pyrophosphatases"/>
    <property type="match status" value="2"/>
</dbReference>
<dbReference type="GO" id="GO:0006203">
    <property type="term" value="P:dGTP catabolic process"/>
    <property type="evidence" value="ECO:0007669"/>
    <property type="project" value="TreeGrafter"/>
</dbReference>
<dbReference type="PANTHER" id="PTHR30522">
    <property type="entry name" value="NUCLEOSIDE TRIPHOSPHATE PYROPHOSPHOHYDROLASE"/>
    <property type="match status" value="1"/>
</dbReference>
<dbReference type="CDD" id="cd11528">
    <property type="entry name" value="NTP-PPase_MazG_Nterm"/>
    <property type="match status" value="1"/>
</dbReference>
<comment type="caution">
    <text evidence="6">The sequence shown here is derived from an EMBL/GenBank/DDBJ whole genome shotgun (WGS) entry which is preliminary data.</text>
</comment>
<dbReference type="Pfam" id="PF03819">
    <property type="entry name" value="MazG"/>
    <property type="match status" value="2"/>
</dbReference>
<evidence type="ECO:0000313" key="6">
    <source>
        <dbReference type="EMBL" id="GGX69904.1"/>
    </source>
</evidence>
<dbReference type="GO" id="GO:0006950">
    <property type="term" value="P:response to stress"/>
    <property type="evidence" value="ECO:0007669"/>
    <property type="project" value="UniProtKB-ARBA"/>
</dbReference>
<dbReference type="NCBIfam" id="TIGR00444">
    <property type="entry name" value="mazG"/>
    <property type="match status" value="1"/>
</dbReference>
<evidence type="ECO:0000256" key="2">
    <source>
        <dbReference type="ARBA" id="ARBA00061115"/>
    </source>
</evidence>
<proteinExistence type="inferred from homology"/>
<evidence type="ECO:0000259" key="5">
    <source>
        <dbReference type="Pfam" id="PF03819"/>
    </source>
</evidence>
<evidence type="ECO:0000256" key="3">
    <source>
        <dbReference type="ARBA" id="ARBA00066372"/>
    </source>
</evidence>
<dbReference type="InterPro" id="IPR048011">
    <property type="entry name" value="NTP-PPase_MazG-like_C"/>
</dbReference>
<gene>
    <name evidence="6" type="primary">mazG</name>
    <name evidence="6" type="ORF">GCM10007392_41880</name>
</gene>
<reference evidence="6" key="2">
    <citation type="submission" date="2020-09" db="EMBL/GenBank/DDBJ databases">
        <authorList>
            <person name="Sun Q."/>
            <person name="Kim S."/>
        </authorList>
    </citation>
    <scope>NUCLEOTIDE SEQUENCE</scope>
    <source>
        <strain evidence="6">KCTC 22169</strain>
    </source>
</reference>
<dbReference type="NCBIfam" id="NF007113">
    <property type="entry name" value="PRK09562.1"/>
    <property type="match status" value="1"/>
</dbReference>
<dbReference type="GO" id="GO:0046052">
    <property type="term" value="P:UTP catabolic process"/>
    <property type="evidence" value="ECO:0007669"/>
    <property type="project" value="TreeGrafter"/>
</dbReference>
<reference evidence="6" key="1">
    <citation type="journal article" date="2014" name="Int. J. Syst. Evol. Microbiol.">
        <title>Complete genome sequence of Corynebacterium casei LMG S-19264T (=DSM 44701T), isolated from a smear-ripened cheese.</title>
        <authorList>
            <consortium name="US DOE Joint Genome Institute (JGI-PGF)"/>
            <person name="Walter F."/>
            <person name="Albersmeier A."/>
            <person name="Kalinowski J."/>
            <person name="Ruckert C."/>
        </authorList>
    </citation>
    <scope>NUCLEOTIDE SEQUENCE</scope>
    <source>
        <strain evidence="6">KCTC 22169</strain>
    </source>
</reference>
<protein>
    <recommendedName>
        <fullName evidence="4">Nucleoside triphosphate pyrophosphohydrolase</fullName>
        <ecNumber evidence="3">3.6.1.8</ecNumber>
    </recommendedName>
</protein>
<dbReference type="PANTHER" id="PTHR30522:SF0">
    <property type="entry name" value="NUCLEOSIDE TRIPHOSPHATE PYROPHOSPHOHYDROLASE"/>
    <property type="match status" value="1"/>
</dbReference>
<keyword evidence="7" id="KW-1185">Reference proteome</keyword>
<evidence type="ECO:0000313" key="7">
    <source>
        <dbReference type="Proteomes" id="UP000626148"/>
    </source>
</evidence>
<accession>A0A918KNI3</accession>
<dbReference type="AlphaFoldDB" id="A0A918KNI3"/>
<dbReference type="GO" id="GO:0047693">
    <property type="term" value="F:ATP diphosphatase activity"/>
    <property type="evidence" value="ECO:0007669"/>
    <property type="project" value="UniProtKB-EC"/>
</dbReference>
<organism evidence="6 7">
    <name type="scientific">Saccharospirillum salsuginis</name>
    <dbReference type="NCBI Taxonomy" id="418750"/>
    <lineage>
        <taxon>Bacteria</taxon>
        <taxon>Pseudomonadati</taxon>
        <taxon>Pseudomonadota</taxon>
        <taxon>Gammaproteobacteria</taxon>
        <taxon>Oceanospirillales</taxon>
        <taxon>Saccharospirillaceae</taxon>
        <taxon>Saccharospirillum</taxon>
    </lineage>
</organism>
<comment type="catalytic activity">
    <reaction evidence="1">
        <text>ATP + H2O = AMP + diphosphate + H(+)</text>
        <dbReference type="Rhea" id="RHEA:14245"/>
        <dbReference type="ChEBI" id="CHEBI:15377"/>
        <dbReference type="ChEBI" id="CHEBI:15378"/>
        <dbReference type="ChEBI" id="CHEBI:30616"/>
        <dbReference type="ChEBI" id="CHEBI:33019"/>
        <dbReference type="ChEBI" id="CHEBI:456215"/>
        <dbReference type="EC" id="3.6.1.8"/>
    </reaction>
</comment>
<dbReference type="FunFam" id="1.10.287.1080:FF:000003">
    <property type="entry name" value="Nucleoside triphosphate pyrophosphohydrolase"/>
    <property type="match status" value="1"/>
</dbReference>
<dbReference type="InterPro" id="IPR011551">
    <property type="entry name" value="NTP_PyrPHydrolase_MazG"/>
</dbReference>
<feature type="domain" description="NTP pyrophosphohydrolase MazG-like" evidence="5">
    <location>
        <begin position="31"/>
        <end position="104"/>
    </location>
</feature>
<dbReference type="GO" id="GO:0046047">
    <property type="term" value="P:TTP catabolic process"/>
    <property type="evidence" value="ECO:0007669"/>
    <property type="project" value="TreeGrafter"/>
</dbReference>
<dbReference type="Proteomes" id="UP000626148">
    <property type="component" value="Unassembled WGS sequence"/>
</dbReference>
<dbReference type="FunFam" id="1.10.287.1080:FF:000001">
    <property type="entry name" value="Nucleoside triphosphate pyrophosphohydrolase"/>
    <property type="match status" value="1"/>
</dbReference>
<dbReference type="GO" id="GO:0046061">
    <property type="term" value="P:dATP catabolic process"/>
    <property type="evidence" value="ECO:0007669"/>
    <property type="project" value="TreeGrafter"/>
</dbReference>
<evidence type="ECO:0000256" key="4">
    <source>
        <dbReference type="ARBA" id="ARBA00074799"/>
    </source>
</evidence>